<reference evidence="2" key="1">
    <citation type="journal article" date="2019" name="Int. J. Syst. Evol. Microbiol.">
        <title>The Global Catalogue of Microorganisms (GCM) 10K type strain sequencing project: providing services to taxonomists for standard genome sequencing and annotation.</title>
        <authorList>
            <consortium name="The Broad Institute Genomics Platform"/>
            <consortium name="The Broad Institute Genome Sequencing Center for Infectious Disease"/>
            <person name="Wu L."/>
            <person name="Ma J."/>
        </authorList>
    </citation>
    <scope>NUCLEOTIDE SEQUENCE [LARGE SCALE GENOMIC DNA]</scope>
    <source>
        <strain evidence="2">JCM 17738</strain>
    </source>
</reference>
<dbReference type="PANTHER" id="PTHR10151:SF120">
    <property type="entry name" value="BIS(5'-ADENOSYL)-TRIPHOSPHATASE"/>
    <property type="match status" value="1"/>
</dbReference>
<comment type="caution">
    <text evidence="1">The sequence shown here is derived from an EMBL/GenBank/DDBJ whole genome shotgun (WGS) entry which is preliminary data.</text>
</comment>
<dbReference type="Pfam" id="PF01663">
    <property type="entry name" value="Phosphodiest"/>
    <property type="match status" value="1"/>
</dbReference>
<organism evidence="1 2">
    <name type="scientific">Ornithinibacter aureus</name>
    <dbReference type="NCBI Taxonomy" id="622664"/>
    <lineage>
        <taxon>Bacteria</taxon>
        <taxon>Bacillati</taxon>
        <taxon>Actinomycetota</taxon>
        <taxon>Actinomycetes</taxon>
        <taxon>Micrococcales</taxon>
        <taxon>Intrasporangiaceae</taxon>
        <taxon>Ornithinibacter</taxon>
    </lineage>
</organism>
<dbReference type="SUPFAM" id="SSF53649">
    <property type="entry name" value="Alkaline phosphatase-like"/>
    <property type="match status" value="1"/>
</dbReference>
<gene>
    <name evidence="1" type="ORF">GCM10023153_33920</name>
</gene>
<evidence type="ECO:0000313" key="2">
    <source>
        <dbReference type="Proteomes" id="UP001500390"/>
    </source>
</evidence>
<proteinExistence type="predicted"/>
<dbReference type="PANTHER" id="PTHR10151">
    <property type="entry name" value="ECTONUCLEOTIDE PYROPHOSPHATASE/PHOSPHODIESTERASE"/>
    <property type="match status" value="1"/>
</dbReference>
<sequence>MPSTGDPSALAPVGPAPSLADVLPSVARSLGVAWGAPRAGGDRAASDGFAFPPTRRAVVVLIDGLGHDLLVRRAGHAPWLRSRLASTQRVASGFPSTTATSMGTFGTGLAAGAHGLLGYEVLVPGHDRLLNELSWEDGPDPRLWQPHGTVFEAVERDGVEVVRIGPAYFDGSGLTTAALRGGRFVAATSLGARVDAALTAVRAAPRTLVHLYWGELDKVGHVHGCDSWQWGEQLEALDRELARLASRLPADCSLTVTADHGMVDSPHELRLDVAHEPVLAHGVRHVSAEARAPQLYVEPGAADDVRAAWAEHLGDRALVRSREEAVAAGWFGAVLPENLPRIGDVVVAMRGRFAVEDSRRARPELLALIGLHGSLSDDEVSVPVVHVPPAVVA</sequence>
<name>A0ABP8KC47_9MICO</name>
<protein>
    <submittedName>
        <fullName evidence="1">Alkaline phosphatase family protein</fullName>
    </submittedName>
</protein>
<dbReference type="RefSeq" id="WP_159899576.1">
    <property type="nucleotide sequence ID" value="NZ_BAABFX010000053.1"/>
</dbReference>
<accession>A0ABP8KC47</accession>
<dbReference type="InterPro" id="IPR002591">
    <property type="entry name" value="Phosphodiest/P_Trfase"/>
</dbReference>
<dbReference type="Proteomes" id="UP001500390">
    <property type="component" value="Unassembled WGS sequence"/>
</dbReference>
<dbReference type="InterPro" id="IPR017850">
    <property type="entry name" value="Alkaline_phosphatase_core_sf"/>
</dbReference>
<keyword evidence="2" id="KW-1185">Reference proteome</keyword>
<evidence type="ECO:0000313" key="1">
    <source>
        <dbReference type="EMBL" id="GAA4403707.1"/>
    </source>
</evidence>
<dbReference type="Gene3D" id="3.40.720.10">
    <property type="entry name" value="Alkaline Phosphatase, subunit A"/>
    <property type="match status" value="1"/>
</dbReference>
<dbReference type="EMBL" id="BAABFX010000053">
    <property type="protein sequence ID" value="GAA4403707.1"/>
    <property type="molecule type" value="Genomic_DNA"/>
</dbReference>